<dbReference type="AlphaFoldDB" id="A0A8C8UIU6"/>
<evidence type="ECO:0000256" key="4">
    <source>
        <dbReference type="SAM" id="SignalP"/>
    </source>
</evidence>
<dbReference type="SUPFAM" id="SSF47266">
    <property type="entry name" value="4-helical cytokines"/>
    <property type="match status" value="1"/>
</dbReference>
<dbReference type="GO" id="GO:0007565">
    <property type="term" value="P:female pregnancy"/>
    <property type="evidence" value="ECO:0007669"/>
    <property type="project" value="TreeGrafter"/>
</dbReference>
<dbReference type="GO" id="GO:0005148">
    <property type="term" value="F:prolactin receptor binding"/>
    <property type="evidence" value="ECO:0007669"/>
    <property type="project" value="TreeGrafter"/>
</dbReference>
<accession>A0A8C8UIU6</accession>
<evidence type="ECO:0000313" key="5">
    <source>
        <dbReference type="Ensembl" id="ENSPEMP00000029966.1"/>
    </source>
</evidence>
<dbReference type="GeneTree" id="ENSGT00950000182818"/>
<dbReference type="GO" id="GO:0031667">
    <property type="term" value="P:response to nutrient levels"/>
    <property type="evidence" value="ECO:0007669"/>
    <property type="project" value="TreeGrafter"/>
</dbReference>
<reference evidence="5" key="3">
    <citation type="submission" date="2025-09" db="UniProtKB">
        <authorList>
            <consortium name="Ensembl"/>
        </authorList>
    </citation>
    <scope>IDENTIFICATION</scope>
</reference>
<dbReference type="Ensembl" id="ENSPEMT00000039452.1">
    <property type="protein sequence ID" value="ENSPEMP00000029966.1"/>
    <property type="gene ID" value="ENSPEMG00000000967.2"/>
</dbReference>
<keyword evidence="6" id="KW-1185">Reference proteome</keyword>
<name>A0A8C8UIU6_PERMB</name>
<feature type="chain" id="PRO_5034249729" evidence="4">
    <location>
        <begin position="30"/>
        <end position="200"/>
    </location>
</feature>
<reference evidence="5" key="2">
    <citation type="submission" date="2025-08" db="UniProtKB">
        <authorList>
            <consortium name="Ensembl"/>
        </authorList>
    </citation>
    <scope>IDENTIFICATION</scope>
</reference>
<comment type="similarity">
    <text evidence="2">Belongs to the somatotropin/prolactin family.</text>
</comment>
<feature type="signal peptide" evidence="4">
    <location>
        <begin position="1"/>
        <end position="29"/>
    </location>
</feature>
<dbReference type="InterPro" id="IPR001400">
    <property type="entry name" value="Somatotropin/Prolactin"/>
</dbReference>
<organism evidence="5 6">
    <name type="scientific">Peromyscus maniculatus bairdii</name>
    <name type="common">Prairie deer mouse</name>
    <dbReference type="NCBI Taxonomy" id="230844"/>
    <lineage>
        <taxon>Eukaryota</taxon>
        <taxon>Metazoa</taxon>
        <taxon>Chordata</taxon>
        <taxon>Craniata</taxon>
        <taxon>Vertebrata</taxon>
        <taxon>Euteleostomi</taxon>
        <taxon>Mammalia</taxon>
        <taxon>Eutheria</taxon>
        <taxon>Euarchontoglires</taxon>
        <taxon>Glires</taxon>
        <taxon>Rodentia</taxon>
        <taxon>Myomorpha</taxon>
        <taxon>Muroidea</taxon>
        <taxon>Cricetidae</taxon>
        <taxon>Neotominae</taxon>
        <taxon>Peromyscus</taxon>
    </lineage>
</organism>
<evidence type="ECO:0000256" key="3">
    <source>
        <dbReference type="ARBA" id="ARBA00022525"/>
    </source>
</evidence>
<dbReference type="GO" id="GO:0005179">
    <property type="term" value="F:hormone activity"/>
    <property type="evidence" value="ECO:0007669"/>
    <property type="project" value="InterPro"/>
</dbReference>
<comment type="subcellular location">
    <subcellularLocation>
        <location evidence="1">Secreted</location>
    </subcellularLocation>
</comment>
<dbReference type="GO" id="GO:0030879">
    <property type="term" value="P:mammary gland development"/>
    <property type="evidence" value="ECO:0007669"/>
    <property type="project" value="TreeGrafter"/>
</dbReference>
<proteinExistence type="inferred from homology"/>
<dbReference type="GO" id="GO:0005615">
    <property type="term" value="C:extracellular space"/>
    <property type="evidence" value="ECO:0007669"/>
    <property type="project" value="TreeGrafter"/>
</dbReference>
<dbReference type="GO" id="GO:0046427">
    <property type="term" value="P:positive regulation of receptor signaling pathway via JAK-STAT"/>
    <property type="evidence" value="ECO:0007669"/>
    <property type="project" value="TreeGrafter"/>
</dbReference>
<protein>
    <submittedName>
        <fullName evidence="5">Prolactin family 7, subfamily a, member 1</fullName>
    </submittedName>
</protein>
<dbReference type="Proteomes" id="UP000694547">
    <property type="component" value="Chromosome 5"/>
</dbReference>
<evidence type="ECO:0000256" key="2">
    <source>
        <dbReference type="ARBA" id="ARBA00008474"/>
    </source>
</evidence>
<evidence type="ECO:0000256" key="1">
    <source>
        <dbReference type="ARBA" id="ARBA00004613"/>
    </source>
</evidence>
<dbReference type="GO" id="GO:0008284">
    <property type="term" value="P:positive regulation of cell population proliferation"/>
    <property type="evidence" value="ECO:0007669"/>
    <property type="project" value="TreeGrafter"/>
</dbReference>
<keyword evidence="3" id="KW-0964">Secreted</keyword>
<dbReference type="InterPro" id="IPR009079">
    <property type="entry name" value="4_helix_cytokine-like_core"/>
</dbReference>
<dbReference type="PANTHER" id="PTHR11417:SF73">
    <property type="entry name" value="PROLACTIN-7A1"/>
    <property type="match status" value="1"/>
</dbReference>
<dbReference type="PANTHER" id="PTHR11417">
    <property type="entry name" value="SOMATOTROPIN,PROLACTIN"/>
    <property type="match status" value="1"/>
</dbReference>
<dbReference type="GO" id="GO:1903489">
    <property type="term" value="P:positive regulation of lactation"/>
    <property type="evidence" value="ECO:0007669"/>
    <property type="project" value="TreeGrafter"/>
</dbReference>
<sequence>MRLAFSQPCSWALLLLLVSNLLLWENVVSVPLSSNETDDDQLYLKELFDHALILSQDISKLNTEMRRIFTISESSAKFFDKFLSSSSESSDKFMFEFLGGKELLVKTLTRCHNYSIKTPENVDEAQKISLEDFPKLILSRVRAWNDTLDNLLTILGSMPGMHDDILSIAKDIRTKNAELFEHTKSILSKVSSVLTYFLHP</sequence>
<dbReference type="Gene3D" id="1.20.1250.10">
    <property type="match status" value="1"/>
</dbReference>
<reference evidence="5 6" key="1">
    <citation type="submission" date="2018-10" db="EMBL/GenBank/DDBJ databases">
        <title>Improved assembly of the deer mouse Peromyscus maniculatus genome.</title>
        <authorList>
            <person name="Lassance J.-M."/>
            <person name="Hoekstra H.E."/>
        </authorList>
    </citation>
    <scope>NUCLEOTIDE SEQUENCE [LARGE SCALE GENOMIC DNA]</scope>
</reference>
<keyword evidence="4" id="KW-0732">Signal</keyword>
<gene>
    <name evidence="5" type="primary">LOC102909967</name>
</gene>
<dbReference type="Pfam" id="PF00103">
    <property type="entry name" value="Hormone_1"/>
    <property type="match status" value="1"/>
</dbReference>
<evidence type="ECO:0000313" key="6">
    <source>
        <dbReference type="Proteomes" id="UP000694547"/>
    </source>
</evidence>